<dbReference type="PROSITE" id="PS51898">
    <property type="entry name" value="TYR_RECOMBINASE"/>
    <property type="match status" value="1"/>
</dbReference>
<keyword evidence="1" id="KW-0233">DNA recombination</keyword>
<sequence length="80" mass="9017">MAFNNALNRMIKKAKVKRKRITPHGLRHTHATILLNQKTSVITIAKRFGNTPEEVYKTYGLSDDQADKKAATVFSSMISI</sequence>
<evidence type="ECO:0000259" key="2">
    <source>
        <dbReference type="PROSITE" id="PS51898"/>
    </source>
</evidence>
<dbReference type="Gene3D" id="1.10.443.10">
    <property type="entry name" value="Intergrase catalytic core"/>
    <property type="match status" value="1"/>
</dbReference>
<reference evidence="3" key="1">
    <citation type="submission" date="2021-04" db="EMBL/GenBank/DDBJ databases">
        <title>Isolation and polyphasic classification of algal microorganism.</title>
        <authorList>
            <person name="Wang S."/>
        </authorList>
    </citation>
    <scope>NUCLEOTIDE SEQUENCE</scope>
    <source>
        <strain evidence="3">720a</strain>
    </source>
</reference>
<keyword evidence="4" id="KW-1185">Reference proteome</keyword>
<gene>
    <name evidence="3" type="ORF">KCX74_15140</name>
</gene>
<comment type="caution">
    <text evidence="3">The sequence shown here is derived from an EMBL/GenBank/DDBJ whole genome shotgun (WGS) entry which is preliminary data.</text>
</comment>
<dbReference type="Pfam" id="PF00589">
    <property type="entry name" value="Phage_integrase"/>
    <property type="match status" value="1"/>
</dbReference>
<name>A0A941IDQ8_9BACI</name>
<evidence type="ECO:0000313" key="4">
    <source>
        <dbReference type="Proteomes" id="UP000675284"/>
    </source>
</evidence>
<dbReference type="InterPro" id="IPR002104">
    <property type="entry name" value="Integrase_catalytic"/>
</dbReference>
<dbReference type="RefSeq" id="WP_166530699.1">
    <property type="nucleotide sequence ID" value="NZ_JAGSOT010000052.1"/>
</dbReference>
<dbReference type="SUPFAM" id="SSF56349">
    <property type="entry name" value="DNA breaking-rejoining enzymes"/>
    <property type="match status" value="1"/>
</dbReference>
<evidence type="ECO:0000313" key="3">
    <source>
        <dbReference type="EMBL" id="MBR7797370.1"/>
    </source>
</evidence>
<dbReference type="EMBL" id="JAGSOT010000052">
    <property type="protein sequence ID" value="MBR7797370.1"/>
    <property type="molecule type" value="Genomic_DNA"/>
</dbReference>
<dbReference type="GO" id="GO:0015074">
    <property type="term" value="P:DNA integration"/>
    <property type="evidence" value="ECO:0007669"/>
    <property type="project" value="InterPro"/>
</dbReference>
<dbReference type="Proteomes" id="UP000675284">
    <property type="component" value="Unassembled WGS sequence"/>
</dbReference>
<proteinExistence type="predicted"/>
<accession>A0A941IDQ8</accession>
<dbReference type="AlphaFoldDB" id="A0A941IDQ8"/>
<dbReference type="InterPro" id="IPR013762">
    <property type="entry name" value="Integrase-like_cat_sf"/>
</dbReference>
<dbReference type="InterPro" id="IPR011010">
    <property type="entry name" value="DNA_brk_join_enz"/>
</dbReference>
<dbReference type="GO" id="GO:0003677">
    <property type="term" value="F:DNA binding"/>
    <property type="evidence" value="ECO:0007669"/>
    <property type="project" value="InterPro"/>
</dbReference>
<dbReference type="GO" id="GO:0006310">
    <property type="term" value="P:DNA recombination"/>
    <property type="evidence" value="ECO:0007669"/>
    <property type="project" value="UniProtKB-KW"/>
</dbReference>
<protein>
    <submittedName>
        <fullName evidence="3">Tyrosine-type recombinase/integrase</fullName>
    </submittedName>
</protein>
<evidence type="ECO:0000256" key="1">
    <source>
        <dbReference type="ARBA" id="ARBA00023172"/>
    </source>
</evidence>
<feature type="domain" description="Tyr recombinase" evidence="2">
    <location>
        <begin position="1"/>
        <end position="72"/>
    </location>
</feature>
<organism evidence="3 4">
    <name type="scientific">Virgibacillus salarius</name>
    <dbReference type="NCBI Taxonomy" id="447199"/>
    <lineage>
        <taxon>Bacteria</taxon>
        <taxon>Bacillati</taxon>
        <taxon>Bacillota</taxon>
        <taxon>Bacilli</taxon>
        <taxon>Bacillales</taxon>
        <taxon>Bacillaceae</taxon>
        <taxon>Virgibacillus</taxon>
    </lineage>
</organism>